<sequence>MLIRGVICKKRMCAISLCSLFVVALYLCKYPIYDYILKKIYDLNTNHSKHMKDNQAAFEELELYLRMSSAFLEMYDNVLLPSLRYFWPGNVSIVVVLDQERPEDHKLGETLSKRYPYPRVAYQNPIDPVIYHWRGHERMQRDFFYPEDKITKRYVGFIDTDTVFVTRVIPELLFEEGKPVIIGNYGKYDTPLFAKEESLGTGKMLKSKEIARGMSYFPVIMKVSHIVELRNYVEKLHNKTFDEIFKISSNGPYSQFSVMCQYVWNFHRDEYKFYFHLRSYNNGTWHGEDNPPGREPYAFYQTNVTEEQKMPKPRSSIHLRYHDNWKNPDTLRNVIKTGICFSGGFDICPDQCKHLNRSAIQKELYYFEYNDWSWDKRCLDQQRKHYALVDERSNNVTLQALATGCAEVNRLSFKP</sequence>
<keyword evidence="3" id="KW-1185">Reference proteome</keyword>
<evidence type="ECO:0000256" key="1">
    <source>
        <dbReference type="SAM" id="Phobius"/>
    </source>
</evidence>
<feature type="transmembrane region" description="Helical" evidence="1">
    <location>
        <begin position="12"/>
        <end position="33"/>
    </location>
</feature>
<name>A0ABD3V476_SINWO</name>
<protein>
    <submittedName>
        <fullName evidence="2">Uncharacterized protein</fullName>
    </submittedName>
</protein>
<accession>A0ABD3V476</accession>
<comment type="caution">
    <text evidence="2">The sequence shown here is derived from an EMBL/GenBank/DDBJ whole genome shotgun (WGS) entry which is preliminary data.</text>
</comment>
<dbReference type="AlphaFoldDB" id="A0ABD3V476"/>
<keyword evidence="1" id="KW-1133">Transmembrane helix</keyword>
<reference evidence="2 3" key="1">
    <citation type="submission" date="2024-11" db="EMBL/GenBank/DDBJ databases">
        <title>Chromosome-level genome assembly of the freshwater bivalve Anodonta woodiana.</title>
        <authorList>
            <person name="Chen X."/>
        </authorList>
    </citation>
    <scope>NUCLEOTIDE SEQUENCE [LARGE SCALE GENOMIC DNA]</scope>
    <source>
        <strain evidence="2">MN2024</strain>
        <tissue evidence="2">Gills</tissue>
    </source>
</reference>
<keyword evidence="1" id="KW-0472">Membrane</keyword>
<evidence type="ECO:0000313" key="2">
    <source>
        <dbReference type="EMBL" id="KAL3856469.1"/>
    </source>
</evidence>
<evidence type="ECO:0000313" key="3">
    <source>
        <dbReference type="Proteomes" id="UP001634394"/>
    </source>
</evidence>
<gene>
    <name evidence="2" type="ORF">ACJMK2_011223</name>
</gene>
<proteinExistence type="predicted"/>
<organism evidence="2 3">
    <name type="scientific">Sinanodonta woodiana</name>
    <name type="common">Chinese pond mussel</name>
    <name type="synonym">Anodonta woodiana</name>
    <dbReference type="NCBI Taxonomy" id="1069815"/>
    <lineage>
        <taxon>Eukaryota</taxon>
        <taxon>Metazoa</taxon>
        <taxon>Spiralia</taxon>
        <taxon>Lophotrochozoa</taxon>
        <taxon>Mollusca</taxon>
        <taxon>Bivalvia</taxon>
        <taxon>Autobranchia</taxon>
        <taxon>Heteroconchia</taxon>
        <taxon>Palaeoheterodonta</taxon>
        <taxon>Unionida</taxon>
        <taxon>Unionoidea</taxon>
        <taxon>Unionidae</taxon>
        <taxon>Unioninae</taxon>
        <taxon>Sinanodonta</taxon>
    </lineage>
</organism>
<dbReference type="EMBL" id="JBJQND010000013">
    <property type="protein sequence ID" value="KAL3856469.1"/>
    <property type="molecule type" value="Genomic_DNA"/>
</dbReference>
<dbReference type="Proteomes" id="UP001634394">
    <property type="component" value="Unassembled WGS sequence"/>
</dbReference>
<keyword evidence="1" id="KW-0812">Transmembrane</keyword>